<sequence length="173" mass="19307">MGCSAAKNLTVEPLNGNKVHDISTGIVESLRKTSIPKSISDIPPLEGEDPQTEMLETGTVNNFQKGVNGMSFEIAFDKEEKDESIIKKHPPKRFQKLEGQISPNSTLNKLQEKLEEAEIRRQQILAQRVQSAKYRNTLKKQASVSSMNSEDEDLLKAPSEVPPPLNPYDVSYI</sequence>
<accession>A0A9P0B132</accession>
<name>A0A9P0B132_BRAAE</name>
<dbReference type="PANTHER" id="PTHR16065:SF2">
    <property type="entry name" value="COILED-COIL DOMAIN CONTAINING 198"/>
    <property type="match status" value="1"/>
</dbReference>
<dbReference type="EMBL" id="OV121134">
    <property type="protein sequence ID" value="CAH0552845.1"/>
    <property type="molecule type" value="Genomic_DNA"/>
</dbReference>
<gene>
    <name evidence="2" type="ORF">MELIAE_LOCUS4990</name>
</gene>
<reference evidence="2" key="1">
    <citation type="submission" date="2021-12" db="EMBL/GenBank/DDBJ databases">
        <authorList>
            <person name="King R."/>
        </authorList>
    </citation>
    <scope>NUCLEOTIDE SEQUENCE</scope>
</reference>
<dbReference type="InterPro" id="IPR029235">
    <property type="entry name" value="FAME"/>
</dbReference>
<dbReference type="OrthoDB" id="6344011at2759"/>
<proteinExistence type="predicted"/>
<feature type="region of interest" description="Disordered" evidence="1">
    <location>
        <begin position="138"/>
        <end position="173"/>
    </location>
</feature>
<dbReference type="Pfam" id="PF15398">
    <property type="entry name" value="DUF4619"/>
    <property type="match status" value="1"/>
</dbReference>
<keyword evidence="3" id="KW-1185">Reference proteome</keyword>
<organism evidence="2 3">
    <name type="scientific">Brassicogethes aeneus</name>
    <name type="common">Rape pollen beetle</name>
    <name type="synonym">Meligethes aeneus</name>
    <dbReference type="NCBI Taxonomy" id="1431903"/>
    <lineage>
        <taxon>Eukaryota</taxon>
        <taxon>Metazoa</taxon>
        <taxon>Ecdysozoa</taxon>
        <taxon>Arthropoda</taxon>
        <taxon>Hexapoda</taxon>
        <taxon>Insecta</taxon>
        <taxon>Pterygota</taxon>
        <taxon>Neoptera</taxon>
        <taxon>Endopterygota</taxon>
        <taxon>Coleoptera</taxon>
        <taxon>Polyphaga</taxon>
        <taxon>Cucujiformia</taxon>
        <taxon>Nitidulidae</taxon>
        <taxon>Meligethinae</taxon>
        <taxon>Brassicogethes</taxon>
    </lineage>
</organism>
<evidence type="ECO:0000313" key="2">
    <source>
        <dbReference type="EMBL" id="CAH0552845.1"/>
    </source>
</evidence>
<dbReference type="PANTHER" id="PTHR16065">
    <property type="entry name" value="COILED-COIL DOMAIN CONTAINING 198"/>
    <property type="match status" value="1"/>
</dbReference>
<dbReference type="Proteomes" id="UP001154078">
    <property type="component" value="Chromosome 3"/>
</dbReference>
<evidence type="ECO:0000313" key="3">
    <source>
        <dbReference type="Proteomes" id="UP001154078"/>
    </source>
</evidence>
<evidence type="ECO:0000256" key="1">
    <source>
        <dbReference type="SAM" id="MobiDB-lite"/>
    </source>
</evidence>
<feature type="compositionally biased region" description="Polar residues" evidence="1">
    <location>
        <begin position="138"/>
        <end position="148"/>
    </location>
</feature>
<evidence type="ECO:0008006" key="4">
    <source>
        <dbReference type="Google" id="ProtNLM"/>
    </source>
</evidence>
<dbReference type="AlphaFoldDB" id="A0A9P0B132"/>
<protein>
    <recommendedName>
        <fullName evidence="4">Stathmin</fullName>
    </recommendedName>
</protein>